<feature type="coiled-coil region" evidence="11">
    <location>
        <begin position="1065"/>
        <end position="1106"/>
    </location>
</feature>
<proteinExistence type="inferred from homology"/>
<keyword evidence="16" id="KW-1185">Reference proteome</keyword>
<evidence type="ECO:0000256" key="1">
    <source>
        <dbReference type="ARBA" id="ARBA00004245"/>
    </source>
</evidence>
<dbReference type="Pfam" id="PF01302">
    <property type="entry name" value="CAP_GLY"/>
    <property type="match status" value="1"/>
</dbReference>
<dbReference type="InterPro" id="IPR036961">
    <property type="entry name" value="Kinesin_motor_dom_sf"/>
</dbReference>
<keyword evidence="2" id="KW-0963">Cytoplasm</keyword>
<keyword evidence="4" id="KW-0493">Microtubule</keyword>
<evidence type="ECO:0000256" key="7">
    <source>
        <dbReference type="ARBA" id="ARBA00023054"/>
    </source>
</evidence>
<dbReference type="Pfam" id="PF00225">
    <property type="entry name" value="Kinesin"/>
    <property type="match status" value="1"/>
</dbReference>
<dbReference type="Pfam" id="PF12473">
    <property type="entry name" value="DUF3694"/>
    <property type="match status" value="2"/>
</dbReference>
<dbReference type="InterPro" id="IPR022140">
    <property type="entry name" value="Kinesin-like_KIF1-typ"/>
</dbReference>
<evidence type="ECO:0000256" key="8">
    <source>
        <dbReference type="ARBA" id="ARBA00023175"/>
    </source>
</evidence>
<keyword evidence="3" id="KW-0597">Phosphoprotein</keyword>
<dbReference type="FunFam" id="2.60.200.20:FF:000002">
    <property type="entry name" value="Kinesin family member 13A"/>
    <property type="match status" value="1"/>
</dbReference>
<keyword evidence="7 11" id="KW-0175">Coiled coil</keyword>
<evidence type="ECO:0000256" key="9">
    <source>
        <dbReference type="ARBA" id="ARBA00023212"/>
    </source>
</evidence>
<reference evidence="15" key="1">
    <citation type="submission" date="2019-08" db="EMBL/GenBank/DDBJ databases">
        <title>The genome of the North American firefly Photinus pyralis.</title>
        <authorList>
            <consortium name="Photinus pyralis genome working group"/>
            <person name="Fallon T.R."/>
            <person name="Sander Lower S.E."/>
            <person name="Weng J.-K."/>
        </authorList>
    </citation>
    <scope>NUCLEOTIDE SEQUENCE</scope>
    <source>
        <strain evidence="15">TRF0915ILg1</strain>
        <tissue evidence="15">Whole body</tissue>
    </source>
</reference>
<comment type="caution">
    <text evidence="15">The sequence shown here is derived from an EMBL/GenBank/DDBJ whole genome shotgun (WGS) entry which is preliminary data.</text>
</comment>
<evidence type="ECO:0000313" key="15">
    <source>
        <dbReference type="EMBL" id="KAF2905602.1"/>
    </source>
</evidence>
<dbReference type="PROSITE" id="PS50067">
    <property type="entry name" value="KINESIN_MOTOR_2"/>
    <property type="match status" value="1"/>
</dbReference>
<dbReference type="GO" id="GO:0005874">
    <property type="term" value="C:microtubule"/>
    <property type="evidence" value="ECO:0007669"/>
    <property type="project" value="UniProtKB-KW"/>
</dbReference>
<comment type="subcellular location">
    <subcellularLocation>
        <location evidence="1">Cytoplasm</location>
        <location evidence="1">Cytoskeleton</location>
    </subcellularLocation>
</comment>
<evidence type="ECO:0000256" key="4">
    <source>
        <dbReference type="ARBA" id="ARBA00022701"/>
    </source>
</evidence>
<feature type="coiled-coil region" evidence="11">
    <location>
        <begin position="577"/>
        <end position="609"/>
    </location>
</feature>
<feature type="region of interest" description="Disordered" evidence="12">
    <location>
        <begin position="1491"/>
        <end position="1538"/>
    </location>
</feature>
<dbReference type="FunFam" id="3.40.850.10:FF:000010">
    <property type="entry name" value="Kinesin family member 13A"/>
    <property type="match status" value="1"/>
</dbReference>
<dbReference type="InterPro" id="IPR032405">
    <property type="entry name" value="Kinesin_assoc"/>
</dbReference>
<feature type="domain" description="Kinesin motor" evidence="13">
    <location>
        <begin position="5"/>
        <end position="350"/>
    </location>
</feature>
<organism evidence="15 16">
    <name type="scientific">Ignelater luminosus</name>
    <name type="common">Cucubano</name>
    <name type="synonym">Pyrophorus luminosus</name>
    <dbReference type="NCBI Taxonomy" id="2038154"/>
    <lineage>
        <taxon>Eukaryota</taxon>
        <taxon>Metazoa</taxon>
        <taxon>Ecdysozoa</taxon>
        <taxon>Arthropoda</taxon>
        <taxon>Hexapoda</taxon>
        <taxon>Insecta</taxon>
        <taxon>Pterygota</taxon>
        <taxon>Neoptera</taxon>
        <taxon>Endopterygota</taxon>
        <taxon>Coleoptera</taxon>
        <taxon>Polyphaga</taxon>
        <taxon>Elateriformia</taxon>
        <taxon>Elateroidea</taxon>
        <taxon>Elateridae</taxon>
        <taxon>Agrypninae</taxon>
        <taxon>Pyrophorini</taxon>
        <taxon>Ignelater</taxon>
    </lineage>
</organism>
<dbReference type="GO" id="GO:0008017">
    <property type="term" value="F:microtubule binding"/>
    <property type="evidence" value="ECO:0007669"/>
    <property type="project" value="InterPro"/>
</dbReference>
<keyword evidence="9" id="KW-0206">Cytoskeleton</keyword>
<gene>
    <name evidence="15" type="ORF">ILUMI_00579</name>
</gene>
<dbReference type="InterPro" id="IPR019821">
    <property type="entry name" value="Kinesin_motor_CS"/>
</dbReference>
<evidence type="ECO:0000256" key="6">
    <source>
        <dbReference type="ARBA" id="ARBA00022840"/>
    </source>
</evidence>
<dbReference type="SMART" id="SM01052">
    <property type="entry name" value="CAP_GLY"/>
    <property type="match status" value="1"/>
</dbReference>
<dbReference type="Gene3D" id="6.10.250.2520">
    <property type="match status" value="1"/>
</dbReference>
<evidence type="ECO:0008006" key="17">
    <source>
        <dbReference type="Google" id="ProtNLM"/>
    </source>
</evidence>
<dbReference type="Pfam" id="PF12423">
    <property type="entry name" value="KIF1B"/>
    <property type="match status" value="1"/>
</dbReference>
<dbReference type="OrthoDB" id="3176171at2759"/>
<feature type="region of interest" description="Disordered" evidence="12">
    <location>
        <begin position="1586"/>
        <end position="1644"/>
    </location>
</feature>
<keyword evidence="5 10" id="KW-0547">Nucleotide-binding</keyword>
<dbReference type="Gene3D" id="3.40.850.10">
    <property type="entry name" value="Kinesin motor domain"/>
    <property type="match status" value="1"/>
</dbReference>
<dbReference type="GO" id="GO:0008104">
    <property type="term" value="P:intracellular protein localization"/>
    <property type="evidence" value="ECO:0007669"/>
    <property type="project" value="UniProtKB-ARBA"/>
</dbReference>
<dbReference type="InterPro" id="IPR008984">
    <property type="entry name" value="SMAD_FHA_dom_sf"/>
</dbReference>
<evidence type="ECO:0000256" key="12">
    <source>
        <dbReference type="SAM" id="MobiDB-lite"/>
    </source>
</evidence>
<evidence type="ECO:0000259" key="13">
    <source>
        <dbReference type="PROSITE" id="PS50067"/>
    </source>
</evidence>
<feature type="region of interest" description="Disordered" evidence="12">
    <location>
        <begin position="1661"/>
        <end position="1686"/>
    </location>
</feature>
<feature type="region of interest" description="Disordered" evidence="12">
    <location>
        <begin position="1784"/>
        <end position="1815"/>
    </location>
</feature>
<dbReference type="FunFam" id="2.30.30.190:FF:000014">
    <property type="entry name" value="Uncharacterized protein, isoform E"/>
    <property type="match status" value="1"/>
</dbReference>
<dbReference type="PROSITE" id="PS50245">
    <property type="entry name" value="CAP_GLY_2"/>
    <property type="match status" value="1"/>
</dbReference>
<feature type="region of interest" description="Disordered" evidence="12">
    <location>
        <begin position="1372"/>
        <end position="1415"/>
    </location>
</feature>
<evidence type="ECO:0000256" key="10">
    <source>
        <dbReference type="PROSITE-ProRule" id="PRU00283"/>
    </source>
</evidence>
<name>A0A8K0DLM7_IGNLU</name>
<feature type="region of interest" description="Disordered" evidence="12">
    <location>
        <begin position="1446"/>
        <end position="1477"/>
    </location>
</feature>
<dbReference type="InterPro" id="IPR001752">
    <property type="entry name" value="Kinesin_motor_dom"/>
</dbReference>
<feature type="compositionally biased region" description="Polar residues" evidence="12">
    <location>
        <begin position="1622"/>
        <end position="1644"/>
    </location>
</feature>
<dbReference type="CDD" id="cd01365">
    <property type="entry name" value="KISc_KIF1A_KIF1B"/>
    <property type="match status" value="1"/>
</dbReference>
<dbReference type="Pfam" id="PF00498">
    <property type="entry name" value="FHA"/>
    <property type="match status" value="1"/>
</dbReference>
<dbReference type="Gene3D" id="2.30.30.190">
    <property type="entry name" value="CAP Gly-rich-like domain"/>
    <property type="match status" value="1"/>
</dbReference>
<dbReference type="InterPro" id="IPR000938">
    <property type="entry name" value="CAP-Gly_domain"/>
</dbReference>
<dbReference type="CDD" id="cd22706">
    <property type="entry name" value="FHA_KIF13"/>
    <property type="match status" value="1"/>
</dbReference>
<evidence type="ECO:0000256" key="2">
    <source>
        <dbReference type="ARBA" id="ARBA00022490"/>
    </source>
</evidence>
<dbReference type="SUPFAM" id="SSF52540">
    <property type="entry name" value="P-loop containing nucleoside triphosphate hydrolases"/>
    <property type="match status" value="1"/>
</dbReference>
<feature type="domain" description="CAP-Gly" evidence="14">
    <location>
        <begin position="1721"/>
        <end position="1763"/>
    </location>
</feature>
<dbReference type="SUPFAM" id="SSF49879">
    <property type="entry name" value="SMAD/FHA domain"/>
    <property type="match status" value="1"/>
</dbReference>
<dbReference type="PROSITE" id="PS00845">
    <property type="entry name" value="CAP_GLY_1"/>
    <property type="match status" value="1"/>
</dbReference>
<dbReference type="PANTHER" id="PTHR47117">
    <property type="entry name" value="STAR-RELATED LIPID TRANSFER PROTEIN 9"/>
    <property type="match status" value="1"/>
</dbReference>
<dbReference type="InterPro" id="IPR036859">
    <property type="entry name" value="CAP-Gly_dom_sf"/>
</dbReference>
<dbReference type="InterPro" id="IPR027417">
    <property type="entry name" value="P-loop_NTPase"/>
</dbReference>
<dbReference type="Proteomes" id="UP000801492">
    <property type="component" value="Unassembled WGS sequence"/>
</dbReference>
<dbReference type="Gene3D" id="2.60.200.20">
    <property type="match status" value="1"/>
</dbReference>
<feature type="compositionally biased region" description="Polar residues" evidence="12">
    <location>
        <begin position="1586"/>
        <end position="1610"/>
    </location>
</feature>
<feature type="compositionally biased region" description="Low complexity" evidence="12">
    <location>
        <begin position="1493"/>
        <end position="1511"/>
    </location>
</feature>
<comment type="similarity">
    <text evidence="10">Belongs to the TRAFAC class myosin-kinesin ATPase superfamily. Kinesin family.</text>
</comment>
<dbReference type="PROSITE" id="PS00411">
    <property type="entry name" value="KINESIN_MOTOR_1"/>
    <property type="match status" value="1"/>
</dbReference>
<dbReference type="InterPro" id="IPR000253">
    <property type="entry name" value="FHA_dom"/>
</dbReference>
<feature type="compositionally biased region" description="Basic and acidic residues" evidence="12">
    <location>
        <begin position="1662"/>
        <end position="1673"/>
    </location>
</feature>
<dbReference type="Pfam" id="PF16183">
    <property type="entry name" value="Kinesin_assoc"/>
    <property type="match status" value="1"/>
</dbReference>
<dbReference type="SUPFAM" id="SSF74924">
    <property type="entry name" value="Cap-Gly domain"/>
    <property type="match status" value="1"/>
</dbReference>
<feature type="compositionally biased region" description="Polar residues" evidence="12">
    <location>
        <begin position="1512"/>
        <end position="1523"/>
    </location>
</feature>
<feature type="binding site" evidence="10">
    <location>
        <begin position="100"/>
        <end position="107"/>
    </location>
    <ligand>
        <name>ATP</name>
        <dbReference type="ChEBI" id="CHEBI:30616"/>
    </ligand>
</feature>
<dbReference type="SMART" id="SM00129">
    <property type="entry name" value="KISc"/>
    <property type="match status" value="1"/>
</dbReference>
<keyword evidence="6 10" id="KW-0067">ATP-binding</keyword>
<protein>
    <recommendedName>
        <fullName evidence="17">Kinesin-like protein KIF13A</fullName>
    </recommendedName>
</protein>
<evidence type="ECO:0000256" key="11">
    <source>
        <dbReference type="SAM" id="Coils"/>
    </source>
</evidence>
<keyword evidence="8 10" id="KW-0505">Motor protein</keyword>
<accession>A0A8K0DLM7</accession>
<dbReference type="PRINTS" id="PR00380">
    <property type="entry name" value="KINESINHEAVY"/>
</dbReference>
<evidence type="ECO:0000313" key="16">
    <source>
        <dbReference type="Proteomes" id="UP000801492"/>
    </source>
</evidence>
<evidence type="ECO:0000256" key="3">
    <source>
        <dbReference type="ARBA" id="ARBA00022553"/>
    </source>
</evidence>
<dbReference type="InterPro" id="IPR022164">
    <property type="entry name" value="Kinesin-like"/>
</dbReference>
<evidence type="ECO:0000256" key="5">
    <source>
        <dbReference type="ARBA" id="ARBA00022741"/>
    </source>
</evidence>
<evidence type="ECO:0000259" key="14">
    <source>
        <dbReference type="PROSITE" id="PS50245"/>
    </source>
</evidence>
<dbReference type="GO" id="GO:0003777">
    <property type="term" value="F:microtubule motor activity"/>
    <property type="evidence" value="ECO:0007669"/>
    <property type="project" value="InterPro"/>
</dbReference>
<dbReference type="EMBL" id="VTPC01000493">
    <property type="protein sequence ID" value="KAF2905602.1"/>
    <property type="molecule type" value="Genomic_DNA"/>
</dbReference>
<feature type="compositionally biased region" description="Basic and acidic residues" evidence="12">
    <location>
        <begin position="1446"/>
        <end position="1460"/>
    </location>
</feature>
<sequence>MSTDKIKVAVRVRPFNRRELELSTPCVVEMEKHQTVLHQSTGLDKIDRKQPKTFAFDHCFNSVDSNREEYASQEVVFDCLGRDILDNAFQGYNACIFAYGQTGSGKSYTMMGAQDNKGIIPRLCDSLFDLIAKRQSSELSYKVEVSYMEIYNEKVHDLLDPKTTKQSLKVREHNVLGPYVDGLSQLAVTSFQDIDNLMAEGNKSRTVAATNMNSESSRSHAVFSVILTQTLTDTHSGVTGEKVSRMSLVDLAGSERAVKTGAVGERLKEGSNINKSLTTLGLVISKLADQSSGKNKDKFVPYRDSVLTWLLKDNLGGNSKTVMVATISPAADNYEETLSTLRYSDRAKRIVNHAVVNEDPNARIIRELRQEVEALKEMLKHATGSPDIYKKLTESEKLYKEMSQTWEEKLEKTERIQGERQQALEKMGISVQDSGIKVEKNKFYLVNLNADPSLNELLVYYLKEKTVVGAKEADIQLSGLGIQPEHCIISIEDGTLFMEPLANARSFINGSQVTERTQLHHGDRIVWGNHHFFRVNCPKAVSSASEPQTPAQNIDYNFAREELMLNELSNDPIQAAISRLERQHEEDKQVALEKQRQEYERQFQQLRNIMSPSTPYPPYSYDPLRFGKTTPCTPTTQMRVEKWAQERDEMFKRSIGQLKADILRANTLVKEANVLAEEVGKQTKFSVTLQIPPANLSPNRKKGAFVSEPAILVKRLNAPSQVWSMEKLENKLIDMREMYDERREKGIPLKDPIPSNAMDPFYESQENHNLIGVANIFLEALFHDVRLDYHTPIISQQGEVAGRLQVELSRVAGVLPQDRICEAGSDNSCDSSHEDDEINGSAQVTCRVHIKQASGLPPSLSHFVFCQYSFWNHPDPIVVAPTVPESHQNIHHIGQKDSMSFKFDHIRDFTVSINEEFLEHCAEGALSIEVWGHRSAGFSRTKPGWEVEQQQLAKARSLADRWSELTRKIELWVEIQELNDQGEYAPVEVSTKGDMSTGGVYQLRQGQQRRIQVRVKPVQNSGTLPIICQSIVKIEVGSVLVRSRLQKPLDSYQDEDLAVLREKWSEALMRRRQYLEQQIKKLIDKLDKTEQDIEREQSLVDQWVNLTEERNAVLVPAAGSGIPGAPAVWEPPLGMEPYVPVLFLDLNADDLSTHQSGEEVSITGHNSILSKEIGNKFYSLHILQHLEKDVCAVSSWDSSIHDSNHLNKITEPNDRVYLILKTTVRLSHPAPMDLVLRKRLALNIYKRQSFTDRIKRKIVRSDTITQSGVTYEVVSNIPKASEELEDRESLAQIAASGEDTSLSDGETYIEKYTRGVSAVESILTLDRLRQSVAVKELLQAKGQPLMRKTASVPNFSQLMRLDFSTESLNIPRSESVSELNSEPLGGLPLRSRTSFGKDPDATPPKPFGLAGMTSPANPKMGLRMTTLHEEQVPLPRKHSLELITDEHGEEDKYDNNEDSKSGCMHSSKSIHGGRKMLPTSRTLDSLVELAPKTSTPSASSSGYGSQAVSSTNLSSEDSMSLRSISVDETPDLESRPPLTIDLKPVTEVVDVVDKEQFHVETQSSNSSKSGEVLSTEDSFYNESNINGMVQSDHTSDSPSEGSSIVKTNLSPGKVVRRRKSSSKTQHLTQQQRASFPQARPQLSESKVAQHLEQKIVNVGLTHNDDSMDSSTDRLEEEGDNNFGSRPDLNKLADVPVPDWVVLGESVLIRPYNSSGVVAYIGPTEFASGTWVGVDLDAPKGKNDGSVQGVRYFTSRPKHGMFVRADKLICDRRGRAMRIYKAEAHNASSRGETLPRSRSRGDCLNTVGTRPSPKAK</sequence>
<dbReference type="GO" id="GO:0007018">
    <property type="term" value="P:microtubule-based movement"/>
    <property type="evidence" value="ECO:0007669"/>
    <property type="project" value="InterPro"/>
</dbReference>
<dbReference type="GO" id="GO:0005524">
    <property type="term" value="F:ATP binding"/>
    <property type="evidence" value="ECO:0007669"/>
    <property type="project" value="UniProtKB-UniRule"/>
</dbReference>
<dbReference type="GO" id="GO:0005737">
    <property type="term" value="C:cytoplasm"/>
    <property type="evidence" value="ECO:0007669"/>
    <property type="project" value="UniProtKB-ARBA"/>
</dbReference>